<keyword evidence="1" id="KW-1133">Transmembrane helix</keyword>
<dbReference type="Proteomes" id="UP000447833">
    <property type="component" value="Unassembled WGS sequence"/>
</dbReference>
<dbReference type="RefSeq" id="WP_098443025.1">
    <property type="nucleotide sequence ID" value="NZ_JAIVAE010000002.1"/>
</dbReference>
<name>A0A845F1M9_9BACL</name>
<protein>
    <submittedName>
        <fullName evidence="2">Uncharacterized protein</fullName>
    </submittedName>
</protein>
<evidence type="ECO:0000256" key="1">
    <source>
        <dbReference type="SAM" id="Phobius"/>
    </source>
</evidence>
<accession>A0A845F1M9</accession>
<keyword evidence="1" id="KW-0472">Membrane</keyword>
<dbReference type="InterPro" id="IPR058887">
    <property type="entry name" value="YuzI-like"/>
</dbReference>
<feature type="transmembrane region" description="Helical" evidence="1">
    <location>
        <begin position="48"/>
        <end position="65"/>
    </location>
</feature>
<comment type="caution">
    <text evidence="2">The sequence shown here is derived from an EMBL/GenBank/DDBJ whole genome shotgun (WGS) entry which is preliminary data.</text>
</comment>
<dbReference type="EMBL" id="WMEY01000004">
    <property type="protein sequence ID" value="MYL64668.1"/>
    <property type="molecule type" value="Genomic_DNA"/>
</dbReference>
<dbReference type="Pfam" id="PF26135">
    <property type="entry name" value="YuzI"/>
    <property type="match status" value="1"/>
</dbReference>
<evidence type="ECO:0000313" key="3">
    <source>
        <dbReference type="Proteomes" id="UP000447833"/>
    </source>
</evidence>
<reference evidence="2 3" key="1">
    <citation type="submission" date="2019-11" db="EMBL/GenBank/DDBJ databases">
        <title>Genome sequences of 17 halophilic strains isolated from different environments.</title>
        <authorList>
            <person name="Furrow R.E."/>
        </authorList>
    </citation>
    <scope>NUCLEOTIDE SEQUENCE [LARGE SCALE GENOMIC DNA]</scope>
    <source>
        <strain evidence="2 3">22506_14_FS</strain>
    </source>
</reference>
<dbReference type="AlphaFoldDB" id="A0A845F1M9"/>
<proteinExistence type="predicted"/>
<sequence length="67" mass="7695">MIIRFFTFLIGFGLSVAGGVTLILQLNLIIIGHSLFEYFAYISQTTELYLFVSGVIVVWFSVYWPRL</sequence>
<feature type="transmembrane region" description="Helical" evidence="1">
    <location>
        <begin position="6"/>
        <end position="36"/>
    </location>
</feature>
<evidence type="ECO:0000313" key="2">
    <source>
        <dbReference type="EMBL" id="MYL64668.1"/>
    </source>
</evidence>
<gene>
    <name evidence="2" type="ORF">GLW07_15020</name>
</gene>
<organism evidence="2 3">
    <name type="scientific">Guptibacillus hwajinpoensis</name>
    <dbReference type="NCBI Taxonomy" id="208199"/>
    <lineage>
        <taxon>Bacteria</taxon>
        <taxon>Bacillati</taxon>
        <taxon>Bacillota</taxon>
        <taxon>Bacilli</taxon>
        <taxon>Bacillales</taxon>
        <taxon>Guptibacillaceae</taxon>
        <taxon>Guptibacillus</taxon>
    </lineage>
</organism>
<keyword evidence="1" id="KW-0812">Transmembrane</keyword>